<gene>
    <name evidence="2" type="ORF">HER15_02370</name>
</gene>
<dbReference type="SUPFAM" id="SSF56059">
    <property type="entry name" value="Glutathione synthetase ATP-binding domain-like"/>
    <property type="match status" value="1"/>
</dbReference>
<protein>
    <recommendedName>
        <fullName evidence="1">ATP-grasp fold RimK-type domain-containing protein</fullName>
    </recommendedName>
</protein>
<dbReference type="AlphaFoldDB" id="A0AAE9SEH8"/>
<accession>A0AAE9SEH8</accession>
<dbReference type="Pfam" id="PF08443">
    <property type="entry name" value="RimK"/>
    <property type="match status" value="1"/>
</dbReference>
<dbReference type="Gene3D" id="3.40.50.20">
    <property type="match status" value="1"/>
</dbReference>
<dbReference type="InterPro" id="IPR013651">
    <property type="entry name" value="ATP-grasp_RimK-type"/>
</dbReference>
<dbReference type="InterPro" id="IPR013815">
    <property type="entry name" value="ATP_grasp_subdomain_1"/>
</dbReference>
<evidence type="ECO:0000313" key="2">
    <source>
        <dbReference type="EMBL" id="UTD14382.1"/>
    </source>
</evidence>
<evidence type="ECO:0000313" key="3">
    <source>
        <dbReference type="Proteomes" id="UP001056837"/>
    </source>
</evidence>
<dbReference type="PANTHER" id="PTHR39217:SF1">
    <property type="entry name" value="GLUTATHIONE SYNTHETASE"/>
    <property type="match status" value="1"/>
</dbReference>
<dbReference type="Gene3D" id="3.30.470.20">
    <property type="entry name" value="ATP-grasp fold, B domain"/>
    <property type="match status" value="1"/>
</dbReference>
<dbReference type="Gene3D" id="3.30.1490.20">
    <property type="entry name" value="ATP-grasp fold, A domain"/>
    <property type="match status" value="1"/>
</dbReference>
<evidence type="ECO:0000259" key="1">
    <source>
        <dbReference type="Pfam" id="PF08443"/>
    </source>
</evidence>
<dbReference type="EMBL" id="CP050861">
    <property type="protein sequence ID" value="UTD14382.1"/>
    <property type="molecule type" value="Genomic_DNA"/>
</dbReference>
<sequence length="307" mass="35683">MKKYDVIILTDKRYVNPKNIDSYTQNVLDEDNYVKIALENQGLKVARLSWDDTTFDWSTTKYVLFRTTWDYFDRFSEFSKWLNTVSKQTTLLNSEKIIRWNIDKHYLQDLQQNGVHICESYFIEKGTQSTLKELSLKYDLKDFVLKPCISGAARHTYKINLENINEYEETFSSLIIEEAMIIQPFQYNIVEKGEISLMVMNGKFTHAILKIAKPGDFRVQDDFGGSVHNYTPTKEEIIFAENAVKACIEPPIYARVDVFTDNNGKLAIAELELIEPELWFRNNPAAADELAKGIKQLTLTNRNEEII</sequence>
<reference evidence="2" key="1">
    <citation type="submission" date="2020-04" db="EMBL/GenBank/DDBJ databases">
        <title>Tenacibaculum mesophilum bac2.</title>
        <authorList>
            <person name="Li M."/>
        </authorList>
    </citation>
    <scope>NUCLEOTIDE SEQUENCE</scope>
    <source>
        <strain evidence="2">Bac2</strain>
    </source>
</reference>
<dbReference type="RefSeq" id="WP_047788839.1">
    <property type="nucleotide sequence ID" value="NZ_CP050861.1"/>
</dbReference>
<dbReference type="Proteomes" id="UP001056837">
    <property type="component" value="Chromosome"/>
</dbReference>
<dbReference type="GO" id="GO:0005524">
    <property type="term" value="F:ATP binding"/>
    <property type="evidence" value="ECO:0007669"/>
    <property type="project" value="InterPro"/>
</dbReference>
<proteinExistence type="predicted"/>
<dbReference type="PANTHER" id="PTHR39217">
    <property type="match status" value="1"/>
</dbReference>
<dbReference type="InterPro" id="IPR053191">
    <property type="entry name" value="DcsG_Biosynth_Enzyme"/>
</dbReference>
<name>A0AAE9SEH8_9FLAO</name>
<feature type="domain" description="ATP-grasp fold RimK-type" evidence="1">
    <location>
        <begin position="163"/>
        <end position="267"/>
    </location>
</feature>
<organism evidence="2 3">
    <name type="scientific">Tenacibaculum mesophilum</name>
    <dbReference type="NCBI Taxonomy" id="104268"/>
    <lineage>
        <taxon>Bacteria</taxon>
        <taxon>Pseudomonadati</taxon>
        <taxon>Bacteroidota</taxon>
        <taxon>Flavobacteriia</taxon>
        <taxon>Flavobacteriales</taxon>
        <taxon>Flavobacteriaceae</taxon>
        <taxon>Tenacibaculum</taxon>
    </lineage>
</organism>